<dbReference type="FunFam" id="3.30.390.30:FF:000001">
    <property type="entry name" value="Dihydrolipoyl dehydrogenase"/>
    <property type="match status" value="1"/>
</dbReference>
<dbReference type="NCBIfam" id="TIGR01350">
    <property type="entry name" value="lipoamide_DH"/>
    <property type="match status" value="1"/>
</dbReference>
<dbReference type="PROSITE" id="PS00076">
    <property type="entry name" value="PYRIDINE_REDOX_1"/>
    <property type="match status" value="1"/>
</dbReference>
<dbReference type="CDD" id="cd06849">
    <property type="entry name" value="lipoyl_domain"/>
    <property type="match status" value="1"/>
</dbReference>
<keyword evidence="7" id="KW-0450">Lipoyl</keyword>
<evidence type="ECO:0000256" key="12">
    <source>
        <dbReference type="ARBA" id="ARBA00023284"/>
    </source>
</evidence>
<dbReference type="InterPro" id="IPR016156">
    <property type="entry name" value="FAD/NAD-linked_Rdtase_dimer_sf"/>
</dbReference>
<keyword evidence="9 17" id="KW-0560">Oxidoreductase</keyword>
<evidence type="ECO:0000256" key="3">
    <source>
        <dbReference type="ARBA" id="ARBA00012608"/>
    </source>
</evidence>
<keyword evidence="22" id="KW-1185">Reference proteome</keyword>
<feature type="binding site" evidence="15">
    <location>
        <position position="149"/>
    </location>
    <ligand>
        <name>FAD</name>
        <dbReference type="ChEBI" id="CHEBI:57692"/>
    </ligand>
</feature>
<evidence type="ECO:0000256" key="16">
    <source>
        <dbReference type="PIRSR" id="PIRSR000350-4"/>
    </source>
</evidence>
<keyword evidence="8 15" id="KW-0274">FAD</keyword>
<sequence>MEKQIIIEKLNGHDKEAIVGKCHKKPGEQVAEGEVLITVESSKGSFAIKSDYEGKLIKLDIDEGDTVKKGQSIGLIEASKEPAEKKPAYSFGIAKAVDKDMAFDVIVIGGGPGGYVAAIRAAQSGLKTAVIEADKLGGTCLNYGCIPTKAMISSIGIIDNIKQAHNHGISTGEIEIDFTRLIERKNEVVDQLVGGIEHLMGANDIEFIHGKAEILEDKKIKVNTKKFNYKLEYKNLILALGSKPSYLPIEGADSEDILTSTELLSLREIPKSLVIIGGGVIGMEFAFIYRALGTDVSVVEFMPQILNVLDSDVAEVVRDEAIERGIKIYEGAKATSIKTTLDGMKLLELELDNKTMHICSEKLAMAVGRKANLDSLDLEKLGIELNERKNGIKVNEYMQTNQENIYAIGDVTNIIQLAHIASHQGMVAADHIAGGMHKIDYSAVPSAIFTMPEIGTVGLCEKQARAEELDVIVSKFPFIANGKAIAMGESKGFVKLIADRKTRIILGGSVVGPHATDLMAIISNFVAMKITIDEAKTVIYAHPTTSEAIHEAILMLEGKGIHFA</sequence>
<dbReference type="PANTHER" id="PTHR22912">
    <property type="entry name" value="DISULFIDE OXIDOREDUCTASE"/>
    <property type="match status" value="1"/>
</dbReference>
<evidence type="ECO:0000256" key="8">
    <source>
        <dbReference type="ARBA" id="ARBA00022827"/>
    </source>
</evidence>
<dbReference type="InterPro" id="IPR003016">
    <property type="entry name" value="2-oxoA_DH_lipoyl-BS"/>
</dbReference>
<dbReference type="Pfam" id="PF07992">
    <property type="entry name" value="Pyr_redox_2"/>
    <property type="match status" value="1"/>
</dbReference>
<evidence type="ECO:0000256" key="17">
    <source>
        <dbReference type="RuleBase" id="RU003692"/>
    </source>
</evidence>
<organism evidence="21 22">
    <name type="scientific">Acetoanaerobium noterae</name>
    <dbReference type="NCBI Taxonomy" id="745369"/>
    <lineage>
        <taxon>Bacteria</taxon>
        <taxon>Bacillati</taxon>
        <taxon>Bacillota</taxon>
        <taxon>Clostridia</taxon>
        <taxon>Peptostreptococcales</taxon>
        <taxon>Filifactoraceae</taxon>
        <taxon>Acetoanaerobium</taxon>
    </lineage>
</organism>
<feature type="binding site" evidence="15">
    <location>
        <position position="368"/>
    </location>
    <ligand>
        <name>NAD(+)</name>
        <dbReference type="ChEBI" id="CHEBI:57540"/>
    </ligand>
</feature>
<comment type="similarity">
    <text evidence="2 17">Belongs to the class-I pyridine nucleotide-disulfide oxidoreductase family.</text>
</comment>
<evidence type="ECO:0000256" key="5">
    <source>
        <dbReference type="ARBA" id="ARBA00022490"/>
    </source>
</evidence>
<dbReference type="InterPro" id="IPR023753">
    <property type="entry name" value="FAD/NAD-binding_dom"/>
</dbReference>
<evidence type="ECO:0000256" key="13">
    <source>
        <dbReference type="ARBA" id="ARBA00049187"/>
    </source>
</evidence>
<keyword evidence="11" id="KW-1015">Disulfide bond</keyword>
<dbReference type="Pfam" id="PF02852">
    <property type="entry name" value="Pyr_redox_dim"/>
    <property type="match status" value="1"/>
</dbReference>
<evidence type="ECO:0000256" key="14">
    <source>
        <dbReference type="PIRSR" id="PIRSR000350-2"/>
    </source>
</evidence>
<dbReference type="PANTHER" id="PTHR22912:SF217">
    <property type="entry name" value="DIHYDROLIPOYL DEHYDROGENASE"/>
    <property type="match status" value="1"/>
</dbReference>
<dbReference type="AlphaFoldDB" id="A0A1T5B1K5"/>
<comment type="cofactor">
    <cofactor evidence="15 17">
        <name>FAD</name>
        <dbReference type="ChEBI" id="CHEBI:57692"/>
    </cofactor>
    <text evidence="15 17">Binds 1 FAD per subunit.</text>
</comment>
<evidence type="ECO:0000256" key="15">
    <source>
        <dbReference type="PIRSR" id="PIRSR000350-3"/>
    </source>
</evidence>
<dbReference type="GO" id="GO:0050660">
    <property type="term" value="F:flavin adenine dinucleotide binding"/>
    <property type="evidence" value="ECO:0007669"/>
    <property type="project" value="InterPro"/>
</dbReference>
<dbReference type="PROSITE" id="PS00189">
    <property type="entry name" value="LIPOYL"/>
    <property type="match status" value="1"/>
</dbReference>
<feature type="binding site" evidence="15">
    <location>
        <begin position="277"/>
        <end position="284"/>
    </location>
    <ligand>
        <name>NAD(+)</name>
        <dbReference type="ChEBI" id="CHEBI:57540"/>
    </ligand>
</feature>
<dbReference type="PRINTS" id="PR00368">
    <property type="entry name" value="FADPNR"/>
</dbReference>
<feature type="binding site" evidence="15">
    <location>
        <position position="300"/>
    </location>
    <ligand>
        <name>NAD(+)</name>
        <dbReference type="ChEBI" id="CHEBI:57540"/>
    </ligand>
</feature>
<proteinExistence type="inferred from homology"/>
<evidence type="ECO:0000256" key="7">
    <source>
        <dbReference type="ARBA" id="ARBA00022823"/>
    </source>
</evidence>
<dbReference type="OrthoDB" id="9807946at2"/>
<dbReference type="EMBL" id="FUYN01000002">
    <property type="protein sequence ID" value="SKB41094.1"/>
    <property type="molecule type" value="Genomic_DNA"/>
</dbReference>
<dbReference type="InterPro" id="IPR004099">
    <property type="entry name" value="Pyr_nucl-diS_OxRdtase_dimer"/>
</dbReference>
<dbReference type="Proteomes" id="UP000243406">
    <property type="component" value="Unassembled WGS sequence"/>
</dbReference>
<gene>
    <name evidence="21" type="ORF">SAMN02745120_1361</name>
</gene>
<name>A0A1T5B1K5_9FIRM</name>
<evidence type="ECO:0000313" key="21">
    <source>
        <dbReference type="EMBL" id="SKB41094.1"/>
    </source>
</evidence>
<dbReference type="Pfam" id="PF00364">
    <property type="entry name" value="Biotin_lipoyl"/>
    <property type="match status" value="1"/>
</dbReference>
<dbReference type="Gene3D" id="3.50.50.60">
    <property type="entry name" value="FAD/NAD(P)-binding domain"/>
    <property type="match status" value="2"/>
</dbReference>
<feature type="active site" description="Proton acceptor" evidence="14">
    <location>
        <position position="542"/>
    </location>
</feature>
<dbReference type="SUPFAM" id="SSF51230">
    <property type="entry name" value="Single hybrid motif"/>
    <property type="match status" value="1"/>
</dbReference>
<protein>
    <recommendedName>
        <fullName evidence="4 17">Dihydrolipoyl dehydrogenase</fullName>
        <ecNumber evidence="3 17">1.8.1.4</ecNumber>
    </recommendedName>
</protein>
<accession>A0A1T5B1K5</accession>
<dbReference type="PRINTS" id="PR00411">
    <property type="entry name" value="PNDRDTASEI"/>
</dbReference>
<evidence type="ECO:0000256" key="11">
    <source>
        <dbReference type="ARBA" id="ARBA00023157"/>
    </source>
</evidence>
<keyword evidence="6 17" id="KW-0285">Flavoprotein</keyword>
<feature type="binding site" evidence="15">
    <location>
        <position position="410"/>
    </location>
    <ligand>
        <name>FAD</name>
        <dbReference type="ChEBI" id="CHEBI:57692"/>
    </ligand>
</feature>
<comment type="miscellaneous">
    <text evidence="17">The active site is a redox-active disulfide bond.</text>
</comment>
<evidence type="ECO:0000256" key="2">
    <source>
        <dbReference type="ARBA" id="ARBA00007532"/>
    </source>
</evidence>
<evidence type="ECO:0000256" key="10">
    <source>
        <dbReference type="ARBA" id="ARBA00023027"/>
    </source>
</evidence>
<dbReference type="InterPro" id="IPR006258">
    <property type="entry name" value="Lipoamide_DH"/>
</dbReference>
<reference evidence="22" key="1">
    <citation type="submission" date="2017-02" db="EMBL/GenBank/DDBJ databases">
        <authorList>
            <person name="Varghese N."/>
            <person name="Submissions S."/>
        </authorList>
    </citation>
    <scope>NUCLEOTIDE SEQUENCE [LARGE SCALE GENOMIC DNA]</scope>
    <source>
        <strain evidence="22">ATCC 35199</strain>
    </source>
</reference>
<dbReference type="GO" id="GO:0004148">
    <property type="term" value="F:dihydrolipoyl dehydrogenase (NADH) activity"/>
    <property type="evidence" value="ECO:0007669"/>
    <property type="project" value="UniProtKB-EC"/>
</dbReference>
<keyword evidence="5" id="KW-0963">Cytoplasm</keyword>
<comment type="catalytic activity">
    <reaction evidence="13 17">
        <text>N(6)-[(R)-dihydrolipoyl]-L-lysyl-[protein] + NAD(+) = N(6)-[(R)-lipoyl]-L-lysyl-[protein] + NADH + H(+)</text>
        <dbReference type="Rhea" id="RHEA:15045"/>
        <dbReference type="Rhea" id="RHEA-COMP:10474"/>
        <dbReference type="Rhea" id="RHEA-COMP:10475"/>
        <dbReference type="ChEBI" id="CHEBI:15378"/>
        <dbReference type="ChEBI" id="CHEBI:57540"/>
        <dbReference type="ChEBI" id="CHEBI:57945"/>
        <dbReference type="ChEBI" id="CHEBI:83099"/>
        <dbReference type="ChEBI" id="CHEBI:83100"/>
        <dbReference type="EC" id="1.8.1.4"/>
    </reaction>
</comment>
<evidence type="ECO:0000256" key="6">
    <source>
        <dbReference type="ARBA" id="ARBA00022630"/>
    </source>
</evidence>
<feature type="domain" description="Pyridine nucleotide-disulphide oxidoreductase dimerisation" evidence="19">
    <location>
        <begin position="444"/>
        <end position="552"/>
    </location>
</feature>
<dbReference type="EC" id="1.8.1.4" evidence="3 17"/>
<feature type="domain" description="Lipoyl-binding" evidence="18">
    <location>
        <begin position="16"/>
        <end position="74"/>
    </location>
</feature>
<dbReference type="InterPro" id="IPR011053">
    <property type="entry name" value="Single_hybrid_motif"/>
</dbReference>
<dbReference type="PIRSF" id="PIRSF000350">
    <property type="entry name" value="Mercury_reductase_MerA"/>
    <property type="match status" value="1"/>
</dbReference>
<dbReference type="Gene3D" id="2.40.50.100">
    <property type="match status" value="1"/>
</dbReference>
<dbReference type="GO" id="GO:0006103">
    <property type="term" value="P:2-oxoglutarate metabolic process"/>
    <property type="evidence" value="ECO:0007669"/>
    <property type="project" value="TreeGrafter"/>
</dbReference>
<dbReference type="GO" id="GO:0005737">
    <property type="term" value="C:cytoplasm"/>
    <property type="evidence" value="ECO:0007669"/>
    <property type="project" value="UniProtKB-SubCell"/>
</dbReference>
<feature type="disulfide bond" description="Redox-active" evidence="16">
    <location>
        <begin position="140"/>
        <end position="145"/>
    </location>
</feature>
<evidence type="ECO:0000256" key="1">
    <source>
        <dbReference type="ARBA" id="ARBA00004496"/>
    </source>
</evidence>
<dbReference type="RefSeq" id="WP_159446410.1">
    <property type="nucleotide sequence ID" value="NZ_FUYN01000002.1"/>
</dbReference>
<keyword evidence="10 15" id="KW-0520">NAD</keyword>
<feature type="domain" description="FAD/NAD(P)-binding" evidence="20">
    <location>
        <begin position="103"/>
        <end position="425"/>
    </location>
</feature>
<dbReference type="Gene3D" id="3.30.390.30">
    <property type="match status" value="1"/>
</dbReference>
<evidence type="ECO:0000256" key="4">
    <source>
        <dbReference type="ARBA" id="ARBA00016961"/>
    </source>
</evidence>
<dbReference type="InterPro" id="IPR001100">
    <property type="entry name" value="Pyr_nuc-diS_OxRdtase"/>
</dbReference>
<keyword evidence="12 17" id="KW-0676">Redox-active center</keyword>
<comment type="subcellular location">
    <subcellularLocation>
        <location evidence="1">Cytoplasm</location>
    </subcellularLocation>
</comment>
<dbReference type="InterPro" id="IPR012999">
    <property type="entry name" value="Pyr_OxRdtase_I_AS"/>
</dbReference>
<evidence type="ECO:0000259" key="20">
    <source>
        <dbReference type="Pfam" id="PF07992"/>
    </source>
</evidence>
<dbReference type="InterPro" id="IPR000089">
    <property type="entry name" value="Biotin_lipoyl"/>
</dbReference>
<keyword evidence="15" id="KW-0547">Nucleotide-binding</keyword>
<evidence type="ECO:0000313" key="22">
    <source>
        <dbReference type="Proteomes" id="UP000243406"/>
    </source>
</evidence>
<dbReference type="SUPFAM" id="SSF55424">
    <property type="entry name" value="FAD/NAD-linked reductases, dimerisation (C-terminal) domain"/>
    <property type="match status" value="1"/>
</dbReference>
<evidence type="ECO:0000259" key="19">
    <source>
        <dbReference type="Pfam" id="PF02852"/>
    </source>
</evidence>
<evidence type="ECO:0000256" key="9">
    <source>
        <dbReference type="ARBA" id="ARBA00023002"/>
    </source>
</evidence>
<dbReference type="InterPro" id="IPR036188">
    <property type="entry name" value="FAD/NAD-bd_sf"/>
</dbReference>
<dbReference type="InterPro" id="IPR050151">
    <property type="entry name" value="Class-I_Pyr_Nuc-Dis_Oxidored"/>
</dbReference>
<dbReference type="SUPFAM" id="SSF51905">
    <property type="entry name" value="FAD/NAD(P)-binding domain"/>
    <property type="match status" value="1"/>
</dbReference>
<evidence type="ECO:0000259" key="18">
    <source>
        <dbReference type="Pfam" id="PF00364"/>
    </source>
</evidence>